<dbReference type="SUPFAM" id="SSF55166">
    <property type="entry name" value="Hedgehog/DD-peptidase"/>
    <property type="match status" value="1"/>
</dbReference>
<evidence type="ECO:0000256" key="11">
    <source>
        <dbReference type="ARBA" id="ARBA00093666"/>
    </source>
</evidence>
<dbReference type="GO" id="GO:0006508">
    <property type="term" value="P:proteolysis"/>
    <property type="evidence" value="ECO:0007669"/>
    <property type="project" value="UniProtKB-KW"/>
</dbReference>
<evidence type="ECO:0000313" key="14">
    <source>
        <dbReference type="Proteomes" id="UP000436016"/>
    </source>
</evidence>
<evidence type="ECO:0000256" key="6">
    <source>
        <dbReference type="ARBA" id="ARBA00022801"/>
    </source>
</evidence>
<evidence type="ECO:0000256" key="7">
    <source>
        <dbReference type="ARBA" id="ARBA00022833"/>
    </source>
</evidence>
<evidence type="ECO:0000256" key="4">
    <source>
        <dbReference type="ARBA" id="ARBA00022723"/>
    </source>
</evidence>
<dbReference type="PANTHER" id="PTHR37425">
    <property type="match status" value="1"/>
</dbReference>
<dbReference type="AlphaFoldDB" id="A0A6B0TYZ6"/>
<dbReference type="InterPro" id="IPR009045">
    <property type="entry name" value="Zn_M74/Hedgehog-like"/>
</dbReference>
<comment type="similarity">
    <text evidence="10">Belongs to the peptidase M15 family.</text>
</comment>
<keyword evidence="8" id="KW-0482">Metalloprotease</keyword>
<feature type="signal peptide" evidence="12">
    <location>
        <begin position="1"/>
        <end position="19"/>
    </location>
</feature>
<evidence type="ECO:0000256" key="8">
    <source>
        <dbReference type="ARBA" id="ARBA00023049"/>
    </source>
</evidence>
<dbReference type="InterPro" id="IPR010275">
    <property type="entry name" value="MepK"/>
</dbReference>
<keyword evidence="6" id="KW-0378">Hydrolase</keyword>
<gene>
    <name evidence="13" type="ORF">GSH16_12395</name>
</gene>
<evidence type="ECO:0000256" key="9">
    <source>
        <dbReference type="ARBA" id="ARBA00023316"/>
    </source>
</evidence>
<evidence type="ECO:0000256" key="2">
    <source>
        <dbReference type="ARBA" id="ARBA00004776"/>
    </source>
</evidence>
<protein>
    <recommendedName>
        <fullName evidence="11">Murein endopeptidase K</fullName>
    </recommendedName>
</protein>
<keyword evidence="14" id="KW-1185">Reference proteome</keyword>
<sequence>MTGNANVKTSRRAVLGAFAAVATVPAAPAYSNVFGFLKGAGDIRSIKMYSGRTGESINTVYWIEGKYIREAVKEINYFMRDWRTDETIDYDLRNVDIMAAAHQLMDTNEPFLLLSGYRSSRTNAMLRRRSRNVAKNSYHIRGMAADLRLKSRSTSQMAKAAIACNSGGVGTYGRSNFVHMDCGPIRTWRG</sequence>
<proteinExistence type="inferred from homology"/>
<dbReference type="Proteomes" id="UP000436016">
    <property type="component" value="Unassembled WGS sequence"/>
</dbReference>
<dbReference type="GO" id="GO:0008237">
    <property type="term" value="F:metallopeptidase activity"/>
    <property type="evidence" value="ECO:0007669"/>
    <property type="project" value="UniProtKB-KW"/>
</dbReference>
<keyword evidence="4" id="KW-0479">Metal-binding</keyword>
<keyword evidence="3" id="KW-0645">Protease</keyword>
<keyword evidence="5 12" id="KW-0732">Signal</keyword>
<evidence type="ECO:0000313" key="13">
    <source>
        <dbReference type="EMBL" id="MXU66244.1"/>
    </source>
</evidence>
<name>A0A6B0TYZ6_9RHOB</name>
<evidence type="ECO:0000256" key="3">
    <source>
        <dbReference type="ARBA" id="ARBA00022670"/>
    </source>
</evidence>
<keyword evidence="7" id="KW-0862">Zinc</keyword>
<evidence type="ECO:0000256" key="5">
    <source>
        <dbReference type="ARBA" id="ARBA00022729"/>
    </source>
</evidence>
<organism evidence="13 14">
    <name type="scientific">Oceanomicrobium pacificus</name>
    <dbReference type="NCBI Taxonomy" id="2692916"/>
    <lineage>
        <taxon>Bacteria</taxon>
        <taxon>Pseudomonadati</taxon>
        <taxon>Pseudomonadota</taxon>
        <taxon>Alphaproteobacteria</taxon>
        <taxon>Rhodobacterales</taxon>
        <taxon>Paracoccaceae</taxon>
        <taxon>Oceanomicrobium</taxon>
    </lineage>
</organism>
<accession>A0A6B0TYZ6</accession>
<comment type="pathway">
    <text evidence="2">Cell wall biogenesis; cell wall polysaccharide biosynthesis.</text>
</comment>
<dbReference type="EMBL" id="WUWG01000005">
    <property type="protein sequence ID" value="MXU66244.1"/>
    <property type="molecule type" value="Genomic_DNA"/>
</dbReference>
<dbReference type="GO" id="GO:0046872">
    <property type="term" value="F:metal ion binding"/>
    <property type="evidence" value="ECO:0007669"/>
    <property type="project" value="UniProtKB-KW"/>
</dbReference>
<evidence type="ECO:0000256" key="1">
    <source>
        <dbReference type="ARBA" id="ARBA00001947"/>
    </source>
</evidence>
<dbReference type="Pfam" id="PF05951">
    <property type="entry name" value="Peptidase_M15_2"/>
    <property type="match status" value="1"/>
</dbReference>
<dbReference type="Gene3D" id="3.30.1380.10">
    <property type="match status" value="1"/>
</dbReference>
<comment type="cofactor">
    <cofactor evidence="1">
        <name>Zn(2+)</name>
        <dbReference type="ChEBI" id="CHEBI:29105"/>
    </cofactor>
</comment>
<keyword evidence="9" id="KW-0961">Cell wall biogenesis/degradation</keyword>
<evidence type="ECO:0000256" key="10">
    <source>
        <dbReference type="ARBA" id="ARBA00093448"/>
    </source>
</evidence>
<dbReference type="PANTHER" id="PTHR37425:SF1">
    <property type="entry name" value="OUTER MEMBRANE PROTEIN"/>
    <property type="match status" value="1"/>
</dbReference>
<evidence type="ECO:0000256" key="12">
    <source>
        <dbReference type="SAM" id="SignalP"/>
    </source>
</evidence>
<dbReference type="GO" id="GO:0071555">
    <property type="term" value="P:cell wall organization"/>
    <property type="evidence" value="ECO:0007669"/>
    <property type="project" value="UniProtKB-KW"/>
</dbReference>
<feature type="chain" id="PRO_5025450667" description="Murein endopeptidase K" evidence="12">
    <location>
        <begin position="20"/>
        <end position="190"/>
    </location>
</feature>
<reference evidence="13 14" key="1">
    <citation type="submission" date="2019-12" db="EMBL/GenBank/DDBJ databases">
        <title>Strain KN286 was isolated from seawater, which was collected from Caroline Seamount in the tropical western Pacific.</title>
        <authorList>
            <person name="Wang Q."/>
        </authorList>
    </citation>
    <scope>NUCLEOTIDE SEQUENCE [LARGE SCALE GENOMIC DNA]</scope>
    <source>
        <strain evidence="13 14">KN286</strain>
    </source>
</reference>
<comment type="caution">
    <text evidence="13">The sequence shown here is derived from an EMBL/GenBank/DDBJ whole genome shotgun (WGS) entry which is preliminary data.</text>
</comment>